<evidence type="ECO:0000313" key="1">
    <source>
        <dbReference type="EMBL" id="OAN59536.1"/>
    </source>
</evidence>
<name>A0A178N0Y5_9PROT</name>
<dbReference type="Pfam" id="PF03692">
    <property type="entry name" value="CxxCxxCC"/>
    <property type="match status" value="1"/>
</dbReference>
<gene>
    <name evidence="1" type="ORF">A6A05_07290</name>
</gene>
<dbReference type="InterPro" id="IPR005358">
    <property type="entry name" value="Puta_zinc/iron-chelating_dom"/>
</dbReference>
<evidence type="ECO:0008006" key="3">
    <source>
        <dbReference type="Google" id="ProtNLM"/>
    </source>
</evidence>
<sequence>MADRHFACTACGKCCTGRLALTIPDALAHADLFPLAVAFSPVAAGAKAFAATKRLGVTVALGRKKELAVRVTPVAFIPPAMACPALGGDGLCTIHATKPLRCRAMPFLAWRDETDQDHLLVPRPGWACDVSAAAPLVYEGKRIAQREDFEAELAAIQADGPVLRRYAEQMLPITPGLLDGLIKLAGKPAGGDMVLGFATLLKRLPEVDKQAVAAAQAPVLAAWAERTQGDDRARFQMFAAEMGRMLASV</sequence>
<keyword evidence="2" id="KW-1185">Reference proteome</keyword>
<dbReference type="AlphaFoldDB" id="A0A178N0Y5"/>
<evidence type="ECO:0000313" key="2">
    <source>
        <dbReference type="Proteomes" id="UP000078543"/>
    </source>
</evidence>
<organism evidence="1 2">
    <name type="scientific">Magnetospirillum moscoviense</name>
    <dbReference type="NCBI Taxonomy" id="1437059"/>
    <lineage>
        <taxon>Bacteria</taxon>
        <taxon>Pseudomonadati</taxon>
        <taxon>Pseudomonadota</taxon>
        <taxon>Alphaproteobacteria</taxon>
        <taxon>Rhodospirillales</taxon>
        <taxon>Rhodospirillaceae</taxon>
        <taxon>Magnetospirillum</taxon>
    </lineage>
</organism>
<dbReference type="STRING" id="1437059.A6A05_07290"/>
<accession>A0A178N0Y5</accession>
<reference evidence="1 2" key="1">
    <citation type="submission" date="2016-04" db="EMBL/GenBank/DDBJ databases">
        <title>Draft genome sequence of freshwater magnetotactic bacteria Magnetospirillum marisnigri SP-1 and Magnetospirillum moscoviense BB-1.</title>
        <authorList>
            <person name="Koziaeva V."/>
            <person name="Dziuba M.V."/>
            <person name="Ivanov T.M."/>
            <person name="Kuznetsov B."/>
            <person name="Grouzdev D.S."/>
        </authorList>
    </citation>
    <scope>NUCLEOTIDE SEQUENCE [LARGE SCALE GENOMIC DNA]</scope>
    <source>
        <strain evidence="1 2">BB-1</strain>
    </source>
</reference>
<dbReference type="RefSeq" id="WP_068497459.1">
    <property type="nucleotide sequence ID" value="NZ_LWQU01000065.1"/>
</dbReference>
<comment type="caution">
    <text evidence="1">The sequence shown here is derived from an EMBL/GenBank/DDBJ whole genome shotgun (WGS) entry which is preliminary data.</text>
</comment>
<protein>
    <recommendedName>
        <fullName evidence="3">Fe-S oxidoreductase</fullName>
    </recommendedName>
</protein>
<dbReference type="EMBL" id="LWQU01000065">
    <property type="protein sequence ID" value="OAN59536.1"/>
    <property type="molecule type" value="Genomic_DNA"/>
</dbReference>
<dbReference type="Proteomes" id="UP000078543">
    <property type="component" value="Unassembled WGS sequence"/>
</dbReference>
<proteinExistence type="predicted"/>